<dbReference type="Proteomes" id="UP001265746">
    <property type="component" value="Unassembled WGS sequence"/>
</dbReference>
<sequence>MTVEASSKRRKRQSPCYGIYMLFPFVAGIMFFIAEFHQISISFIASSDTMGFFPLTLAEEGDSDSALSEVSPLVKAASLGALLSSPLTLGVSTSTSFSGFSVGGILKRGLLCDASQRARLAIRPHGTSQRRAAAEPVERASTNLTVGFRRAGVSSGCRSTAVLLVHPPPQDVEVARLNASRLKLTQLELLAVLVDEPLATVQIVRNQGQEMTPGAGHDVLCVVVTAEKNDLAPVALGSGREVDGQVVSTPVSDHRNPGGMSISFADRVRRDRFLTRYKGLPPSRLILWSWSKSSG</sequence>
<gene>
    <name evidence="2" type="ORF">N8I77_008752</name>
</gene>
<keyword evidence="1" id="KW-0472">Membrane</keyword>
<evidence type="ECO:0000256" key="1">
    <source>
        <dbReference type="SAM" id="Phobius"/>
    </source>
</evidence>
<name>A0AAD9S893_PHOAM</name>
<keyword evidence="1" id="KW-0812">Transmembrane</keyword>
<dbReference type="AlphaFoldDB" id="A0AAD9S893"/>
<organism evidence="2 3">
    <name type="scientific">Phomopsis amygdali</name>
    <name type="common">Fusicoccum amygdali</name>
    <dbReference type="NCBI Taxonomy" id="1214568"/>
    <lineage>
        <taxon>Eukaryota</taxon>
        <taxon>Fungi</taxon>
        <taxon>Dikarya</taxon>
        <taxon>Ascomycota</taxon>
        <taxon>Pezizomycotina</taxon>
        <taxon>Sordariomycetes</taxon>
        <taxon>Sordariomycetidae</taxon>
        <taxon>Diaporthales</taxon>
        <taxon>Diaporthaceae</taxon>
        <taxon>Diaporthe</taxon>
    </lineage>
</organism>
<evidence type="ECO:0000313" key="2">
    <source>
        <dbReference type="EMBL" id="KAK2602201.1"/>
    </source>
</evidence>
<keyword evidence="3" id="KW-1185">Reference proteome</keyword>
<keyword evidence="1" id="KW-1133">Transmembrane helix</keyword>
<feature type="transmembrane region" description="Helical" evidence="1">
    <location>
        <begin position="17"/>
        <end position="34"/>
    </location>
</feature>
<protein>
    <submittedName>
        <fullName evidence="2">Uncharacterized protein</fullName>
    </submittedName>
</protein>
<proteinExistence type="predicted"/>
<dbReference type="EMBL" id="JAUJFL010000005">
    <property type="protein sequence ID" value="KAK2602201.1"/>
    <property type="molecule type" value="Genomic_DNA"/>
</dbReference>
<evidence type="ECO:0000313" key="3">
    <source>
        <dbReference type="Proteomes" id="UP001265746"/>
    </source>
</evidence>
<comment type="caution">
    <text evidence="2">The sequence shown here is derived from an EMBL/GenBank/DDBJ whole genome shotgun (WGS) entry which is preliminary data.</text>
</comment>
<reference evidence="2" key="1">
    <citation type="submission" date="2023-06" db="EMBL/GenBank/DDBJ databases">
        <authorList>
            <person name="Noh H."/>
        </authorList>
    </citation>
    <scope>NUCLEOTIDE SEQUENCE</scope>
    <source>
        <strain evidence="2">DUCC20226</strain>
    </source>
</reference>
<accession>A0AAD9S893</accession>